<dbReference type="RefSeq" id="WP_058292634.1">
    <property type="nucleotide sequence ID" value="NZ_JGYD01000025.1"/>
</dbReference>
<dbReference type="Gene3D" id="3.50.50.60">
    <property type="entry name" value="FAD/NAD(P)-binding domain"/>
    <property type="match status" value="2"/>
</dbReference>
<comment type="caution">
    <text evidence="5">The sequence shown here is derived from an EMBL/GenBank/DDBJ whole genome shotgun (WGS) entry which is preliminary data.</text>
</comment>
<evidence type="ECO:0000256" key="3">
    <source>
        <dbReference type="ARBA" id="ARBA00022827"/>
    </source>
</evidence>
<dbReference type="InterPro" id="IPR016156">
    <property type="entry name" value="FAD/NAD-linked_Rdtase_dimer_sf"/>
</dbReference>
<sequence>MKADYLIVGCSAGGIGAAEAIREVDRDGSIVIVGEEPYLAYSRPMIAKYLSGQKTVEKILFRRPEFYTNNNITCLTGVKAEAVDTTAHEVSLSNGEKIGYGKLLLAPGGKPIAPPIDGANKAGVFNFINMKDASLIDSYVKAENVKKAVIIGGGLIGMSAADALTKLGIEVDIIELKGHILNTILDEAAGKIAAQTVTSYGVKLNTGRTVSKVLGLHKVSGVELDNGHQIESQMLVIAIGVIPRTELCKAAGLEVNRGVVVNDNMRTSSPDVYACGDACESFDFIYNSRRVTPIWPNAYIGGRIAGYNMAGLETTYHGGTVMNSLNYFGMDIATAGMSVLPPDAGGLEVISTLTANGYKKLVLNEQGKIVGMLTLGETDTAGIIFGLMRDQSDVRPIKDNILNENFGLAYLPADSREEHLHGNTSGRVAPADFKH</sequence>
<organism evidence="5 6">
    <name type="scientific">Dehalococcoides mccartyi</name>
    <dbReference type="NCBI Taxonomy" id="61435"/>
    <lineage>
        <taxon>Bacteria</taxon>
        <taxon>Bacillati</taxon>
        <taxon>Chloroflexota</taxon>
        <taxon>Dehalococcoidia</taxon>
        <taxon>Dehalococcoidales</taxon>
        <taxon>Dehalococcoidaceae</taxon>
        <taxon>Dehalococcoides</taxon>
    </lineage>
</organism>
<evidence type="ECO:0000259" key="4">
    <source>
        <dbReference type="Pfam" id="PF07992"/>
    </source>
</evidence>
<protein>
    <submittedName>
        <fullName evidence="5">Pyridine nucleotide-disulfide oxidoreductase</fullName>
    </submittedName>
</protein>
<dbReference type="InterPro" id="IPR023753">
    <property type="entry name" value="FAD/NAD-binding_dom"/>
</dbReference>
<reference evidence="5 6" key="1">
    <citation type="journal article" date="2015" name="Sci. Rep.">
        <title>A comparative genomics and reductive dehalogenase gene transcription study of two chloroethene-respiring bacteria, Dehalococcoides mccartyi strains MB and 11a.</title>
        <authorList>
            <person name="Low A."/>
            <person name="Shen Z."/>
            <person name="Cheng D."/>
            <person name="Rogers M.J."/>
            <person name="Lee P.K."/>
            <person name="He J."/>
        </authorList>
    </citation>
    <scope>NUCLEOTIDE SEQUENCE [LARGE SCALE GENOMIC DNA]</scope>
    <source>
        <strain evidence="5 6">MB</strain>
    </source>
</reference>
<dbReference type="OrthoDB" id="9792592at2"/>
<evidence type="ECO:0000256" key="2">
    <source>
        <dbReference type="ARBA" id="ARBA00022630"/>
    </source>
</evidence>
<dbReference type="GO" id="GO:0016491">
    <property type="term" value="F:oxidoreductase activity"/>
    <property type="evidence" value="ECO:0007669"/>
    <property type="project" value="InterPro"/>
</dbReference>
<dbReference type="Proteomes" id="UP000053577">
    <property type="component" value="Unassembled WGS sequence"/>
</dbReference>
<dbReference type="InterPro" id="IPR036188">
    <property type="entry name" value="FAD/NAD-bd_sf"/>
</dbReference>
<dbReference type="InterPro" id="IPR050260">
    <property type="entry name" value="FAD-bd_OxRdtase"/>
</dbReference>
<keyword evidence="2" id="KW-0285">Flavoprotein</keyword>
<dbReference type="PANTHER" id="PTHR43429">
    <property type="entry name" value="PYRIDINE NUCLEOTIDE-DISULFIDE OXIDOREDUCTASE DOMAIN-CONTAINING"/>
    <property type="match status" value="1"/>
</dbReference>
<evidence type="ECO:0000313" key="6">
    <source>
        <dbReference type="Proteomes" id="UP000053577"/>
    </source>
</evidence>
<dbReference type="AlphaFoldDB" id="A0A0V8M075"/>
<dbReference type="Pfam" id="PF07992">
    <property type="entry name" value="Pyr_redox_2"/>
    <property type="match status" value="1"/>
</dbReference>
<dbReference type="SUPFAM" id="SSF51905">
    <property type="entry name" value="FAD/NAD(P)-binding domain"/>
    <property type="match status" value="2"/>
</dbReference>
<dbReference type="eggNOG" id="COG1251">
    <property type="taxonomic scope" value="Bacteria"/>
</dbReference>
<feature type="domain" description="FAD/NAD(P)-binding" evidence="4">
    <location>
        <begin position="4"/>
        <end position="288"/>
    </location>
</feature>
<accession>A0A0V8M075</accession>
<comment type="cofactor">
    <cofactor evidence="1">
        <name>FAD</name>
        <dbReference type="ChEBI" id="CHEBI:57692"/>
    </cofactor>
</comment>
<name>A0A0V8M075_9CHLR</name>
<dbReference type="PRINTS" id="PR00411">
    <property type="entry name" value="PNDRDTASEI"/>
</dbReference>
<proteinExistence type="predicted"/>
<keyword evidence="3" id="KW-0274">FAD</keyword>
<evidence type="ECO:0000313" key="5">
    <source>
        <dbReference type="EMBL" id="KSV17179.1"/>
    </source>
</evidence>
<gene>
    <name evidence="5" type="ORF">DA01_07070</name>
</gene>
<evidence type="ECO:0000256" key="1">
    <source>
        <dbReference type="ARBA" id="ARBA00001974"/>
    </source>
</evidence>
<dbReference type="EMBL" id="JGYD01000025">
    <property type="protein sequence ID" value="KSV17179.1"/>
    <property type="molecule type" value="Genomic_DNA"/>
</dbReference>
<dbReference type="PANTHER" id="PTHR43429:SF3">
    <property type="entry name" value="NITRITE REDUCTASE [NAD(P)H]"/>
    <property type="match status" value="1"/>
</dbReference>
<dbReference type="Gene3D" id="3.30.390.30">
    <property type="match status" value="1"/>
</dbReference>
<dbReference type="PRINTS" id="PR00368">
    <property type="entry name" value="FADPNR"/>
</dbReference>
<dbReference type="PATRIC" id="fig|61435.5.peg.1391"/>